<dbReference type="InterPro" id="IPR016031">
    <property type="entry name" value="Trp_RNA-bd_attenuator-like_dom"/>
</dbReference>
<feature type="compositionally biased region" description="Low complexity" evidence="1">
    <location>
        <begin position="339"/>
        <end position="351"/>
    </location>
</feature>
<evidence type="ECO:0000313" key="3">
    <source>
        <dbReference type="Proteomes" id="UP001530400"/>
    </source>
</evidence>
<organism evidence="2 3">
    <name type="scientific">Cyclotella atomus</name>
    <dbReference type="NCBI Taxonomy" id="382360"/>
    <lineage>
        <taxon>Eukaryota</taxon>
        <taxon>Sar</taxon>
        <taxon>Stramenopiles</taxon>
        <taxon>Ochrophyta</taxon>
        <taxon>Bacillariophyta</taxon>
        <taxon>Coscinodiscophyceae</taxon>
        <taxon>Thalassiosirophycidae</taxon>
        <taxon>Stephanodiscales</taxon>
        <taxon>Stephanodiscaceae</taxon>
        <taxon>Cyclotella</taxon>
    </lineage>
</organism>
<feature type="compositionally biased region" description="Polar residues" evidence="1">
    <location>
        <begin position="364"/>
        <end position="373"/>
    </location>
</feature>
<dbReference type="Proteomes" id="UP001530400">
    <property type="component" value="Unassembled WGS sequence"/>
</dbReference>
<dbReference type="PANTHER" id="PTHR43657:SF1">
    <property type="entry name" value="ALTERED INHERITANCE OF MITOCHONDRIA PROTEIN 24, MITOCHONDRIAL"/>
    <property type="match status" value="1"/>
</dbReference>
<dbReference type="AlphaFoldDB" id="A0ABD3NJL8"/>
<feature type="region of interest" description="Disordered" evidence="1">
    <location>
        <begin position="324"/>
        <end position="471"/>
    </location>
</feature>
<dbReference type="SUPFAM" id="SSF51219">
    <property type="entry name" value="TRAP-like"/>
    <property type="match status" value="1"/>
</dbReference>
<reference evidence="2 3" key="1">
    <citation type="submission" date="2024-10" db="EMBL/GenBank/DDBJ databases">
        <title>Updated reference genomes for cyclostephanoid diatoms.</title>
        <authorList>
            <person name="Roberts W.R."/>
            <person name="Alverson A.J."/>
        </authorList>
    </citation>
    <scope>NUCLEOTIDE SEQUENCE [LARGE SCALE GENOMIC DNA]</scope>
    <source>
        <strain evidence="2 3">AJA010-31</strain>
    </source>
</reference>
<name>A0ABD3NJL8_9STRA</name>
<keyword evidence="3" id="KW-1185">Reference proteome</keyword>
<proteinExistence type="predicted"/>
<feature type="compositionally biased region" description="Basic and acidic residues" evidence="1">
    <location>
        <begin position="395"/>
        <end position="408"/>
    </location>
</feature>
<evidence type="ECO:0008006" key="4">
    <source>
        <dbReference type="Google" id="ProtNLM"/>
    </source>
</evidence>
<comment type="caution">
    <text evidence="2">The sequence shown here is derived from an EMBL/GenBank/DDBJ whole genome shotgun (WGS) entry which is preliminary data.</text>
</comment>
<dbReference type="EMBL" id="JALLPJ020001119">
    <property type="protein sequence ID" value="KAL3776068.1"/>
    <property type="molecule type" value="Genomic_DNA"/>
</dbReference>
<feature type="compositionally biased region" description="Low complexity" evidence="1">
    <location>
        <begin position="449"/>
        <end position="462"/>
    </location>
</feature>
<dbReference type="InterPro" id="IPR036983">
    <property type="entry name" value="AIM24_sf"/>
</dbReference>
<dbReference type="PANTHER" id="PTHR43657">
    <property type="entry name" value="TRYPTOPHAN RNA-BINDING ATTENUATOR PROTEIN-LIKE PROTEIN"/>
    <property type="match status" value="1"/>
</dbReference>
<gene>
    <name evidence="2" type="ORF">ACHAWO_003714</name>
</gene>
<protein>
    <recommendedName>
        <fullName evidence="4">Altered inheritance of mitochondria protein 24, mitochondrial</fullName>
    </recommendedName>
</protein>
<evidence type="ECO:0000313" key="2">
    <source>
        <dbReference type="EMBL" id="KAL3776068.1"/>
    </source>
</evidence>
<accession>A0ABD3NJL8</accession>
<dbReference type="Gene3D" id="3.60.160.10">
    <property type="entry name" value="Mitochondrial biogenesis AIM24"/>
    <property type="match status" value="1"/>
</dbReference>
<sequence length="482" mass="51017">MRRVLTSSAARPGRIRHHCTAATSHPNGQNSTAPHIINNAIHPRQFSSLPTPMEEQRSIAPIDFTTSCVVTGEESQILEVKLKEGEMLRAESGAMLYMTEGVQMETSMGNNLTNQQSGMQTALTRLMTGQNLMISDFTYTPTPGSNTTFGTVGLGTDFPAKILKFRLADYPNSQLICQKGAYLAGSHTVLMEMAYTKNFTSGFFGGEGFVLQSLRAESNSDDETVFLKAYGTVVKRDLKEGETLRVSSGSLVAMTSDVDFDVTTLSGFKNVLFGGEGLFVTTLTGPGKVWLQGMPVDRMVSEIARRVPSGGGIGLGIPIMGGGGGGGEGDAVAAREESAAAGDSSEAADSGVPVSDAAVDADRNSTIASSGLMDSSDPESAESLFGDAAYGGSTPKDDAVGSSSHEDVFSEPQMNIPEFEEPTITETQFDEPTMSEPQFEDDGTTFTNESSSSAGSEELSSSPDEGPSLISQLWDFFTSDDE</sequence>
<dbReference type="InterPro" id="IPR002838">
    <property type="entry name" value="AIM24"/>
</dbReference>
<evidence type="ECO:0000256" key="1">
    <source>
        <dbReference type="SAM" id="MobiDB-lite"/>
    </source>
</evidence>
<dbReference type="Pfam" id="PF01987">
    <property type="entry name" value="AIM24"/>
    <property type="match status" value="1"/>
</dbReference>